<accession>A0A6J4MMF5</accession>
<dbReference type="Gene3D" id="3.30.750.200">
    <property type="match status" value="1"/>
</dbReference>
<evidence type="ECO:0000256" key="3">
    <source>
        <dbReference type="RuleBase" id="RU364116"/>
    </source>
</evidence>
<dbReference type="InterPro" id="IPR010723">
    <property type="entry name" value="HemN_C"/>
</dbReference>
<dbReference type="InterPro" id="IPR007197">
    <property type="entry name" value="rSAM"/>
</dbReference>
<dbReference type="Pfam" id="PF04055">
    <property type="entry name" value="Radical_SAM"/>
    <property type="match status" value="1"/>
</dbReference>
<comment type="similarity">
    <text evidence="1">Belongs to the anaerobic coproporphyrinogen-III oxidase family. HemW subfamily.</text>
</comment>
<dbReference type="GO" id="GO:0006779">
    <property type="term" value="P:porphyrin-containing compound biosynthetic process"/>
    <property type="evidence" value="ECO:0007669"/>
    <property type="project" value="InterPro"/>
</dbReference>
<evidence type="ECO:0000313" key="5">
    <source>
        <dbReference type="EMBL" id="CAA9362058.1"/>
    </source>
</evidence>
<dbReference type="AlphaFoldDB" id="A0A6J4MMF5"/>
<dbReference type="SFLD" id="SFLDF00562">
    <property type="entry name" value="HemN-like__clustered_with_heat"/>
    <property type="match status" value="1"/>
</dbReference>
<keyword evidence="3" id="KW-0479">Metal-binding</keyword>
<dbReference type="GO" id="GO:0005737">
    <property type="term" value="C:cytoplasm"/>
    <property type="evidence" value="ECO:0007669"/>
    <property type="project" value="UniProtKB-SubCell"/>
</dbReference>
<dbReference type="GO" id="GO:0046872">
    <property type="term" value="F:metal ion binding"/>
    <property type="evidence" value="ECO:0007669"/>
    <property type="project" value="UniProtKB-UniRule"/>
</dbReference>
<dbReference type="NCBIfam" id="TIGR00539">
    <property type="entry name" value="hemN_rel"/>
    <property type="match status" value="1"/>
</dbReference>
<dbReference type="SFLD" id="SFLDF00288">
    <property type="entry name" value="HemN-like__clustered_with_nucl"/>
    <property type="match status" value="1"/>
</dbReference>
<keyword evidence="3" id="KW-0949">S-adenosyl-L-methionine</keyword>
<organism evidence="5">
    <name type="scientific">uncultured Leptolyngbya sp</name>
    <dbReference type="NCBI Taxonomy" id="332963"/>
    <lineage>
        <taxon>Bacteria</taxon>
        <taxon>Bacillati</taxon>
        <taxon>Cyanobacteriota</taxon>
        <taxon>Cyanophyceae</taxon>
        <taxon>Leptolyngbyales</taxon>
        <taxon>Leptolyngbyaceae</taxon>
        <taxon>Leptolyngbya group</taxon>
        <taxon>Leptolyngbya</taxon>
        <taxon>environmental samples</taxon>
    </lineage>
</organism>
<gene>
    <name evidence="5" type="ORF">AVDCRST_MAG94-3435</name>
</gene>
<dbReference type="InterPro" id="IPR034505">
    <property type="entry name" value="Coproporphyrinogen-III_oxidase"/>
</dbReference>
<dbReference type="SUPFAM" id="SSF102114">
    <property type="entry name" value="Radical SAM enzymes"/>
    <property type="match status" value="1"/>
</dbReference>
<keyword evidence="3" id="KW-0349">Heme</keyword>
<dbReference type="CDD" id="cd01335">
    <property type="entry name" value="Radical_SAM"/>
    <property type="match status" value="1"/>
</dbReference>
<evidence type="ECO:0000256" key="2">
    <source>
        <dbReference type="ARBA" id="ARBA00017228"/>
    </source>
</evidence>
<reference evidence="5" key="1">
    <citation type="submission" date="2020-02" db="EMBL/GenBank/DDBJ databases">
        <authorList>
            <person name="Meier V. D."/>
        </authorList>
    </citation>
    <scope>NUCLEOTIDE SEQUENCE</scope>
    <source>
        <strain evidence="5">AVDCRST_MAG94</strain>
    </source>
</reference>
<keyword evidence="3" id="KW-0408">Iron</keyword>
<name>A0A6J4MMF5_9CYAN</name>
<dbReference type="SMART" id="SM00729">
    <property type="entry name" value="Elp3"/>
    <property type="match status" value="1"/>
</dbReference>
<comment type="function">
    <text evidence="3">Probably acts as a heme chaperone, transferring heme to an unknown acceptor. Binds one molecule of heme per monomer, possibly covalently. Binds 1 [4Fe-4S] cluster. The cluster is coordinated with 3 cysteines and an exchangeable S-adenosyl-L-methionine.</text>
</comment>
<dbReference type="SFLD" id="SFLDG01065">
    <property type="entry name" value="anaerobic_coproporphyrinogen-I"/>
    <property type="match status" value="2"/>
</dbReference>
<dbReference type="EMBL" id="CADCTY010001200">
    <property type="protein sequence ID" value="CAA9362058.1"/>
    <property type="molecule type" value="Genomic_DNA"/>
</dbReference>
<dbReference type="GO" id="GO:0051539">
    <property type="term" value="F:4 iron, 4 sulfur cluster binding"/>
    <property type="evidence" value="ECO:0007669"/>
    <property type="project" value="UniProtKB-UniRule"/>
</dbReference>
<comment type="subcellular location">
    <subcellularLocation>
        <location evidence="3">Cytoplasm</location>
    </subcellularLocation>
</comment>
<dbReference type="InterPro" id="IPR058240">
    <property type="entry name" value="rSAM_sf"/>
</dbReference>
<dbReference type="GO" id="GO:0004109">
    <property type="term" value="F:coproporphyrinogen oxidase activity"/>
    <property type="evidence" value="ECO:0007669"/>
    <property type="project" value="InterPro"/>
</dbReference>
<proteinExistence type="inferred from homology"/>
<keyword evidence="3" id="KW-0963">Cytoplasm</keyword>
<keyword evidence="3" id="KW-0143">Chaperone</keyword>
<evidence type="ECO:0000256" key="1">
    <source>
        <dbReference type="ARBA" id="ARBA00006100"/>
    </source>
</evidence>
<keyword evidence="3" id="KW-0004">4Fe-4S</keyword>
<dbReference type="SFLD" id="SFLDS00029">
    <property type="entry name" value="Radical_SAM"/>
    <property type="match status" value="2"/>
</dbReference>
<dbReference type="InterPro" id="IPR006638">
    <property type="entry name" value="Elp3/MiaA/NifB-like_rSAM"/>
</dbReference>
<dbReference type="PANTHER" id="PTHR13932">
    <property type="entry name" value="COPROPORPHYRINIGEN III OXIDASE"/>
    <property type="match status" value="1"/>
</dbReference>
<dbReference type="Pfam" id="PF06969">
    <property type="entry name" value="HemN_C"/>
    <property type="match status" value="1"/>
</dbReference>
<dbReference type="PROSITE" id="PS51918">
    <property type="entry name" value="RADICAL_SAM"/>
    <property type="match status" value="1"/>
</dbReference>
<sequence>MLLSAADSKETINLSALPESAYLHIPFCRRRCYYCDFAVSIVGDRPPVARTNELQSDTLQSSTFGTIARYVEILRQEIRGTASFGKPLQTIFFGGGTPSLLSVEQLSQILDTLSQQFGIAAGAEISMEIDPGTFDLAQVQGYRAAGVNRVSLGVQAFQPELLQACGRSHTVADVYQAVAWVQQAGFENFSLDLISGLPHQTLADWQASLETAIALTPTHLSCYDLTIEPITAFGKQYQPGMQPLPSDEATAEMYRTAQRLLTAAGYDHYEISNYAKAGYQCRHNRVYWENRSFYGFGMGATSYIEHDRFSRPRKTREYYEWVEARQRSGEWGVGSGEWEVPETPPLSSIPLQSGSQLHPSSDLLLDTLMLGLRLAEGLSLAALREKFGRDTMQRVWACLQPFHQKGWVVVPSDSNGAIAPALTALPDSGRLQLSDPEGFLFSNIILVSLFEAFESKTHCFSP</sequence>
<keyword evidence="3" id="KW-0411">Iron-sulfur</keyword>
<dbReference type="InterPro" id="IPR004559">
    <property type="entry name" value="HemW-like"/>
</dbReference>
<dbReference type="PANTHER" id="PTHR13932:SF5">
    <property type="entry name" value="RADICAL S-ADENOSYL METHIONINE DOMAIN-CONTAINING PROTEIN 1, MITOCHONDRIAL"/>
    <property type="match status" value="1"/>
</dbReference>
<keyword evidence="5" id="KW-0346">Stress response</keyword>
<protein>
    <recommendedName>
        <fullName evidence="2 3">Heme chaperone HemW</fullName>
    </recommendedName>
</protein>
<evidence type="ECO:0000259" key="4">
    <source>
        <dbReference type="PROSITE" id="PS51918"/>
    </source>
</evidence>
<feature type="domain" description="Radical SAM core" evidence="4">
    <location>
        <begin position="13"/>
        <end position="267"/>
    </location>
</feature>